<dbReference type="Pfam" id="PF00060">
    <property type="entry name" value="Lig_chan"/>
    <property type="match status" value="1"/>
</dbReference>
<feature type="transmembrane region" description="Helical" evidence="9">
    <location>
        <begin position="89"/>
        <end position="113"/>
    </location>
</feature>
<keyword evidence="3" id="KW-1003">Cell membrane</keyword>
<feature type="domain" description="Ionotropic glutamate receptor C-terminal" evidence="10">
    <location>
        <begin position="27"/>
        <end position="294"/>
    </location>
</feature>
<comment type="similarity">
    <text evidence="2">Belongs to the glutamate-gated ion channel (TC 1.A.10.1) family.</text>
</comment>
<protein>
    <recommendedName>
        <fullName evidence="10">Ionotropic glutamate receptor C-terminal domain-containing protein</fullName>
    </recommendedName>
</protein>
<reference evidence="11" key="2">
    <citation type="submission" date="2023-05" db="EMBL/GenBank/DDBJ databases">
        <authorList>
            <person name="Fouks B."/>
        </authorList>
    </citation>
    <scope>NUCLEOTIDE SEQUENCE</scope>
    <source>
        <strain evidence="11">Stay&amp;Tobe</strain>
        <tissue evidence="11">Testes</tissue>
    </source>
</reference>
<keyword evidence="7" id="KW-0675">Receptor</keyword>
<evidence type="ECO:0000313" key="12">
    <source>
        <dbReference type="Proteomes" id="UP001233999"/>
    </source>
</evidence>
<sequence>MFSQLRWYVPCAKKNFIQGHIYKVFETHLWLFLFLIFILSALITVLINKLASEETNSSKSTSYTLYCIWAVITSVSVPEMPKTMTRRIIFFMWVFYSLVMSTIFLSFFTSFLIQSGLEKEISNIAELLQSNLTVYLTLDMFIFLHETLMNHGKLPKNLSLKINNSTVENPIETFCRIDQSTIHVSDLDMTLNLKEYYQKALKPCSFPFYTYSMNLISFESKSAYYEPYNAKVLQYFEGGLLQHLATTFNSPCAVPFNVTETLIEKLRFDGVENDEFFVLNLEHVKYVFILFVCGNLISVIVFMAEIIFFKVNKK</sequence>
<keyword evidence="12" id="KW-1185">Reference proteome</keyword>
<evidence type="ECO:0000256" key="1">
    <source>
        <dbReference type="ARBA" id="ARBA00004651"/>
    </source>
</evidence>
<dbReference type="GO" id="GO:0005886">
    <property type="term" value="C:plasma membrane"/>
    <property type="evidence" value="ECO:0007669"/>
    <property type="project" value="UniProtKB-SubCell"/>
</dbReference>
<keyword evidence="6 9" id="KW-0472">Membrane</keyword>
<dbReference type="GO" id="GO:0050906">
    <property type="term" value="P:detection of stimulus involved in sensory perception"/>
    <property type="evidence" value="ECO:0007669"/>
    <property type="project" value="UniProtKB-ARBA"/>
</dbReference>
<evidence type="ECO:0000256" key="4">
    <source>
        <dbReference type="ARBA" id="ARBA00022692"/>
    </source>
</evidence>
<evidence type="ECO:0000313" key="11">
    <source>
        <dbReference type="EMBL" id="KAJ9590194.1"/>
    </source>
</evidence>
<dbReference type="PANTHER" id="PTHR42643:SF30">
    <property type="entry name" value="IONOTROPIC RECEPTOR 40A-RELATED"/>
    <property type="match status" value="1"/>
</dbReference>
<keyword evidence="5 9" id="KW-1133">Transmembrane helix</keyword>
<keyword evidence="4 9" id="KW-0812">Transmembrane</keyword>
<evidence type="ECO:0000259" key="10">
    <source>
        <dbReference type="Pfam" id="PF00060"/>
    </source>
</evidence>
<evidence type="ECO:0000256" key="2">
    <source>
        <dbReference type="ARBA" id="ARBA00008685"/>
    </source>
</evidence>
<dbReference type="PANTHER" id="PTHR42643">
    <property type="entry name" value="IONOTROPIC RECEPTOR 20A-RELATED"/>
    <property type="match status" value="1"/>
</dbReference>
<dbReference type="Proteomes" id="UP001233999">
    <property type="component" value="Unassembled WGS sequence"/>
</dbReference>
<evidence type="ECO:0000256" key="5">
    <source>
        <dbReference type="ARBA" id="ARBA00022989"/>
    </source>
</evidence>
<comment type="caution">
    <text evidence="11">The sequence shown here is derived from an EMBL/GenBank/DDBJ whole genome shotgun (WGS) entry which is preliminary data.</text>
</comment>
<feature type="transmembrane region" description="Helical" evidence="9">
    <location>
        <begin position="29"/>
        <end position="48"/>
    </location>
</feature>
<dbReference type="InterPro" id="IPR052192">
    <property type="entry name" value="Insect_Ionotropic_Sensory_Rcpt"/>
</dbReference>
<evidence type="ECO:0000256" key="6">
    <source>
        <dbReference type="ARBA" id="ARBA00023136"/>
    </source>
</evidence>
<evidence type="ECO:0000256" key="8">
    <source>
        <dbReference type="ARBA" id="ARBA00023180"/>
    </source>
</evidence>
<keyword evidence="8" id="KW-0325">Glycoprotein</keyword>
<accession>A0AAD8A0B6</accession>
<dbReference type="InterPro" id="IPR001320">
    <property type="entry name" value="Iontro_rcpt_C"/>
</dbReference>
<dbReference type="AlphaFoldDB" id="A0AAD8A0B6"/>
<gene>
    <name evidence="11" type="ORF">L9F63_016683</name>
</gene>
<name>A0AAD8A0B6_DIPPU</name>
<dbReference type="GO" id="GO:0015276">
    <property type="term" value="F:ligand-gated monoatomic ion channel activity"/>
    <property type="evidence" value="ECO:0007669"/>
    <property type="project" value="InterPro"/>
</dbReference>
<feature type="transmembrane region" description="Helical" evidence="9">
    <location>
        <begin position="286"/>
        <end position="309"/>
    </location>
</feature>
<organism evidence="11 12">
    <name type="scientific">Diploptera punctata</name>
    <name type="common">Pacific beetle cockroach</name>
    <dbReference type="NCBI Taxonomy" id="6984"/>
    <lineage>
        <taxon>Eukaryota</taxon>
        <taxon>Metazoa</taxon>
        <taxon>Ecdysozoa</taxon>
        <taxon>Arthropoda</taxon>
        <taxon>Hexapoda</taxon>
        <taxon>Insecta</taxon>
        <taxon>Pterygota</taxon>
        <taxon>Neoptera</taxon>
        <taxon>Polyneoptera</taxon>
        <taxon>Dictyoptera</taxon>
        <taxon>Blattodea</taxon>
        <taxon>Blaberoidea</taxon>
        <taxon>Blaberidae</taxon>
        <taxon>Diplopterinae</taxon>
        <taxon>Diploptera</taxon>
    </lineage>
</organism>
<proteinExistence type="inferred from homology"/>
<comment type="subcellular location">
    <subcellularLocation>
        <location evidence="1">Cell membrane</location>
        <topology evidence="1">Multi-pass membrane protein</topology>
    </subcellularLocation>
</comment>
<evidence type="ECO:0000256" key="7">
    <source>
        <dbReference type="ARBA" id="ARBA00023170"/>
    </source>
</evidence>
<evidence type="ECO:0000256" key="9">
    <source>
        <dbReference type="SAM" id="Phobius"/>
    </source>
</evidence>
<dbReference type="Gene3D" id="1.10.287.70">
    <property type="match status" value="1"/>
</dbReference>
<evidence type="ECO:0000256" key="3">
    <source>
        <dbReference type="ARBA" id="ARBA00022475"/>
    </source>
</evidence>
<reference evidence="11" key="1">
    <citation type="journal article" date="2023" name="IScience">
        <title>Live-bearing cockroach genome reveals convergent evolutionary mechanisms linked to viviparity in insects and beyond.</title>
        <authorList>
            <person name="Fouks B."/>
            <person name="Harrison M.C."/>
            <person name="Mikhailova A.A."/>
            <person name="Marchal E."/>
            <person name="English S."/>
            <person name="Carruthers M."/>
            <person name="Jennings E.C."/>
            <person name="Chiamaka E.L."/>
            <person name="Frigard R.A."/>
            <person name="Pippel M."/>
            <person name="Attardo G.M."/>
            <person name="Benoit J.B."/>
            <person name="Bornberg-Bauer E."/>
            <person name="Tobe S.S."/>
        </authorList>
    </citation>
    <scope>NUCLEOTIDE SEQUENCE</scope>
    <source>
        <strain evidence="11">Stay&amp;Tobe</strain>
    </source>
</reference>
<dbReference type="EMBL" id="JASPKZ010004547">
    <property type="protein sequence ID" value="KAJ9590194.1"/>
    <property type="molecule type" value="Genomic_DNA"/>
</dbReference>